<organism evidence="1 2">
    <name type="scientific">Georhizobium profundi</name>
    <dbReference type="NCBI Taxonomy" id="2341112"/>
    <lineage>
        <taxon>Bacteria</taxon>
        <taxon>Pseudomonadati</taxon>
        <taxon>Pseudomonadota</taxon>
        <taxon>Alphaproteobacteria</taxon>
        <taxon>Hyphomicrobiales</taxon>
        <taxon>Rhizobiaceae</taxon>
        <taxon>Georhizobium</taxon>
    </lineage>
</organism>
<dbReference type="Gene3D" id="3.90.210.10">
    <property type="entry name" value="Heat-Labile Enterotoxin, subunit A"/>
    <property type="match status" value="1"/>
</dbReference>
<name>A0A3Q8XN77_9HYPH</name>
<reference evidence="1 2" key="1">
    <citation type="submission" date="2018-09" db="EMBL/GenBank/DDBJ databases">
        <title>Marinorhizobium profundi gen. nov., sp. nov., isolated from a deep-sea sediment sample from the New Britain Trench and proposal of Marinorhizobiaceae fam. nov. in the order Rhizobiales of the class Alphaproteobacteria.</title>
        <authorList>
            <person name="Cao J."/>
        </authorList>
    </citation>
    <scope>NUCLEOTIDE SEQUENCE [LARGE SCALE GENOMIC DNA]</scope>
    <source>
        <strain evidence="1 2">WS11</strain>
    </source>
</reference>
<dbReference type="KEGG" id="abaw:D5400_01580"/>
<dbReference type="RefSeq" id="WP_126007009.1">
    <property type="nucleotide sequence ID" value="NZ_CP032509.1"/>
</dbReference>
<sequence length="151" mass="16653">MLTDSNLDRHIHDYANFGSQTPFISVASGCVERDTLLSQNHVYSALTTALDFATDAGQHPGALFYGWVLVALNPAVPLSAVAEEIRDLNVHHRWSPFQLEGEITAKVHIPANQIRSVEWWDGKNGRTTLAATFSNPGFIAPTPIINVRDLF</sequence>
<dbReference type="OrthoDB" id="793614at2"/>
<dbReference type="Proteomes" id="UP000268192">
    <property type="component" value="Chromosome"/>
</dbReference>
<dbReference type="EMBL" id="CP032509">
    <property type="protein sequence ID" value="AZN70135.1"/>
    <property type="molecule type" value="Genomic_DNA"/>
</dbReference>
<keyword evidence="2" id="KW-1185">Reference proteome</keyword>
<protein>
    <submittedName>
        <fullName evidence="1">Uncharacterized protein</fullName>
    </submittedName>
</protein>
<proteinExistence type="predicted"/>
<evidence type="ECO:0000313" key="1">
    <source>
        <dbReference type="EMBL" id="AZN70135.1"/>
    </source>
</evidence>
<dbReference type="AlphaFoldDB" id="A0A3Q8XN77"/>
<gene>
    <name evidence="1" type="ORF">D5400_01580</name>
</gene>
<evidence type="ECO:0000313" key="2">
    <source>
        <dbReference type="Proteomes" id="UP000268192"/>
    </source>
</evidence>
<accession>A0A3Q8XN77</accession>